<comment type="caution">
    <text evidence="7">Lacks conserved residue(s) required for the propagation of feature annotation.</text>
</comment>
<dbReference type="GO" id="GO:0005694">
    <property type="term" value="C:chromosome"/>
    <property type="evidence" value="ECO:0007669"/>
    <property type="project" value="InterPro"/>
</dbReference>
<dbReference type="InterPro" id="IPR013500">
    <property type="entry name" value="TopoI_cat_euk"/>
</dbReference>
<accession>A0A835LJ17</accession>
<dbReference type="InterPro" id="IPR011010">
    <property type="entry name" value="DNA_brk_join_enz"/>
</dbReference>
<dbReference type="PANTHER" id="PTHR10290:SF23">
    <property type="entry name" value="DNA TOPOISOMERASE 1 BETA"/>
    <property type="match status" value="1"/>
</dbReference>
<keyword evidence="4" id="KW-0799">Topoisomerase</keyword>
<reference evidence="9 10" key="1">
    <citation type="submission" date="2020-10" db="EMBL/GenBank/DDBJ databases">
        <title>The Coptis chinensis genome and diversification of protoberbering-type alkaloids.</title>
        <authorList>
            <person name="Wang B."/>
            <person name="Shu S."/>
            <person name="Song C."/>
            <person name="Liu Y."/>
        </authorList>
    </citation>
    <scope>NUCLEOTIDE SEQUENCE [LARGE SCALE GENOMIC DNA]</scope>
    <source>
        <strain evidence="9">HL-2020</strain>
        <tissue evidence="9">Leaf</tissue>
    </source>
</reference>
<dbReference type="AlphaFoldDB" id="A0A835LJ17"/>
<dbReference type="GO" id="GO:0003677">
    <property type="term" value="F:DNA binding"/>
    <property type="evidence" value="ECO:0007669"/>
    <property type="project" value="UniProtKB-UniRule"/>
</dbReference>
<feature type="domain" description="DNA topoisomerase I eukaryotic-type" evidence="8">
    <location>
        <begin position="60"/>
        <end position="379"/>
    </location>
</feature>
<dbReference type="Proteomes" id="UP000631114">
    <property type="component" value="Unassembled WGS sequence"/>
</dbReference>
<evidence type="ECO:0000259" key="8">
    <source>
        <dbReference type="SMART" id="SM00435"/>
    </source>
</evidence>
<dbReference type="Gene3D" id="3.90.15.10">
    <property type="entry name" value="Topoisomerase I, Chain A, domain 3"/>
    <property type="match status" value="1"/>
</dbReference>
<evidence type="ECO:0000256" key="7">
    <source>
        <dbReference type="PROSITE-ProRule" id="PRU01382"/>
    </source>
</evidence>
<evidence type="ECO:0000313" key="10">
    <source>
        <dbReference type="Proteomes" id="UP000631114"/>
    </source>
</evidence>
<dbReference type="SUPFAM" id="SSF56741">
    <property type="entry name" value="Eukaryotic DNA topoisomerase I, N-terminal DNA-binding fragment"/>
    <property type="match status" value="1"/>
</dbReference>
<sequence length="452" mass="52066">MEYSSLGFPPVIFYTPKEIGGLEKKLMKEEKMKQEEKYMWAIVDSVKEKVGNFRVEPPGLFHGHGEHPKIGKLKKRIRPRDITINIGKGAPVPECSIPSERWKEVKHDNTVTWLAFWNDPINPKEFKYVFLAASSSLKGQSDKEKYEKARLLKEYIENIRVNYAKDFTNKDVVKRQVVVATYLIDKLALRVGNEKRNDIVQLTISDCQYKCVILHEWKDHLIWKEPEEENVLEGEFIKRPFGSPRENKRTLGSLKFLSGVINNDAYPVLCADYMKRLFPILKSAMPRTLSIMGSTLPRRWLTLGKKGKKTDWTLYFITLFWNLNFWDNASTLAGEVDKPQSQITDSGEYSKGKFLKIFNENIPEQQSISAKEIKDTTSEPWYMHICRFIRKLYVATAAMSQTTLAATIAAMYGGKIHATLKKTDKETKKRAYGSCTTKDEIVVPAVVQWTTD</sequence>
<comment type="catalytic activity">
    <reaction evidence="1">
        <text>ATP-independent breakage of single-stranded DNA, followed by passage and rejoining.</text>
        <dbReference type="EC" id="5.6.2.1"/>
    </reaction>
</comment>
<dbReference type="InterPro" id="IPR008336">
    <property type="entry name" value="TopoI_DNA-bd_euk"/>
</dbReference>
<dbReference type="PROSITE" id="PS52038">
    <property type="entry name" value="TOPO_IB_2"/>
    <property type="match status" value="1"/>
</dbReference>
<dbReference type="GO" id="GO:0006260">
    <property type="term" value="P:DNA replication"/>
    <property type="evidence" value="ECO:0007669"/>
    <property type="project" value="TreeGrafter"/>
</dbReference>
<dbReference type="SMART" id="SM00435">
    <property type="entry name" value="TOPEUc"/>
    <property type="match status" value="1"/>
</dbReference>
<evidence type="ECO:0000256" key="5">
    <source>
        <dbReference type="ARBA" id="ARBA00023125"/>
    </source>
</evidence>
<dbReference type="FunFam" id="2.170.11.10:FF:000001">
    <property type="entry name" value="DNA topoisomerase I"/>
    <property type="match status" value="1"/>
</dbReference>
<dbReference type="InterPro" id="IPR014711">
    <property type="entry name" value="TopoI_cat_a-hlx-sub_euk"/>
</dbReference>
<dbReference type="GO" id="GO:0003917">
    <property type="term" value="F:DNA topoisomerase type I (single strand cut, ATP-independent) activity"/>
    <property type="evidence" value="ECO:0007669"/>
    <property type="project" value="UniProtKB-EC"/>
</dbReference>
<dbReference type="PRINTS" id="PR00416">
    <property type="entry name" value="EUTPISMRASEI"/>
</dbReference>
<dbReference type="GO" id="GO:0007059">
    <property type="term" value="P:chromosome segregation"/>
    <property type="evidence" value="ECO:0007669"/>
    <property type="project" value="TreeGrafter"/>
</dbReference>
<dbReference type="InterPro" id="IPR036202">
    <property type="entry name" value="TopoI_DNA-bd_euk_N_sf"/>
</dbReference>
<keyword evidence="10" id="KW-1185">Reference proteome</keyword>
<dbReference type="Pfam" id="PF01028">
    <property type="entry name" value="Topoisom_I"/>
    <property type="match status" value="1"/>
</dbReference>
<keyword evidence="6" id="KW-0413">Isomerase</keyword>
<dbReference type="GO" id="GO:0005730">
    <property type="term" value="C:nucleolus"/>
    <property type="evidence" value="ECO:0007669"/>
    <property type="project" value="TreeGrafter"/>
</dbReference>
<organism evidence="9 10">
    <name type="scientific">Coptis chinensis</name>
    <dbReference type="NCBI Taxonomy" id="261450"/>
    <lineage>
        <taxon>Eukaryota</taxon>
        <taxon>Viridiplantae</taxon>
        <taxon>Streptophyta</taxon>
        <taxon>Embryophyta</taxon>
        <taxon>Tracheophyta</taxon>
        <taxon>Spermatophyta</taxon>
        <taxon>Magnoliopsida</taxon>
        <taxon>Ranunculales</taxon>
        <taxon>Ranunculaceae</taxon>
        <taxon>Coptidoideae</taxon>
        <taxon>Coptis</taxon>
    </lineage>
</organism>
<dbReference type="InterPro" id="IPR013499">
    <property type="entry name" value="TopoI_euk"/>
</dbReference>
<dbReference type="EMBL" id="JADFTS010000007">
    <property type="protein sequence ID" value="KAF9597413.1"/>
    <property type="molecule type" value="Genomic_DNA"/>
</dbReference>
<evidence type="ECO:0000256" key="1">
    <source>
        <dbReference type="ARBA" id="ARBA00000213"/>
    </source>
</evidence>
<dbReference type="Gene3D" id="2.170.11.10">
    <property type="entry name" value="DNA Topoisomerase I, domain 2"/>
    <property type="match status" value="1"/>
</dbReference>
<dbReference type="GO" id="GO:0006265">
    <property type="term" value="P:DNA topological change"/>
    <property type="evidence" value="ECO:0007669"/>
    <property type="project" value="InterPro"/>
</dbReference>
<dbReference type="InterPro" id="IPR051062">
    <property type="entry name" value="Topoisomerase_IB"/>
</dbReference>
<evidence type="ECO:0000256" key="2">
    <source>
        <dbReference type="ARBA" id="ARBA00006645"/>
    </source>
</evidence>
<comment type="similarity">
    <text evidence="2">Belongs to the type IB topoisomerase family.</text>
</comment>
<gene>
    <name evidence="9" type="ORF">IFM89_018608</name>
</gene>
<dbReference type="PANTHER" id="PTHR10290">
    <property type="entry name" value="DNA TOPOISOMERASE I"/>
    <property type="match status" value="1"/>
</dbReference>
<dbReference type="InterPro" id="IPR001631">
    <property type="entry name" value="TopoI"/>
</dbReference>
<evidence type="ECO:0000256" key="4">
    <source>
        <dbReference type="ARBA" id="ARBA00023029"/>
    </source>
</evidence>
<dbReference type="InterPro" id="IPR013030">
    <property type="entry name" value="DNA_topo_DNA_db_N_dom2"/>
</dbReference>
<protein>
    <recommendedName>
        <fullName evidence="3">DNA topoisomerase</fullName>
        <ecNumber evidence="3">5.6.2.1</ecNumber>
    </recommendedName>
</protein>
<dbReference type="SUPFAM" id="SSF56349">
    <property type="entry name" value="DNA breaking-rejoining enzymes"/>
    <property type="match status" value="1"/>
</dbReference>
<dbReference type="EC" id="5.6.2.1" evidence="3"/>
<proteinExistence type="inferred from homology"/>
<comment type="caution">
    <text evidence="9">The sequence shown here is derived from an EMBL/GenBank/DDBJ whole genome shotgun (WGS) entry which is preliminary data.</text>
</comment>
<name>A0A835LJ17_9MAGN</name>
<dbReference type="Pfam" id="PF02919">
    <property type="entry name" value="Topoisom_I_N"/>
    <property type="match status" value="1"/>
</dbReference>
<keyword evidence="5 7" id="KW-0238">DNA-binding</keyword>
<evidence type="ECO:0000256" key="6">
    <source>
        <dbReference type="ARBA" id="ARBA00023235"/>
    </source>
</evidence>
<evidence type="ECO:0000313" key="9">
    <source>
        <dbReference type="EMBL" id="KAF9597413.1"/>
    </source>
</evidence>
<evidence type="ECO:0000256" key="3">
    <source>
        <dbReference type="ARBA" id="ARBA00012891"/>
    </source>
</evidence>
<dbReference type="OrthoDB" id="1713194at2759"/>